<organism evidence="1 2">
    <name type="scientific">Pichia sorbitophila (strain ATCC MYA-4447 / BCRC 22081 / CBS 7064 / NBRC 10061 / NRRL Y-12695)</name>
    <name type="common">Hybrid yeast</name>
    <dbReference type="NCBI Taxonomy" id="559304"/>
    <lineage>
        <taxon>Eukaryota</taxon>
        <taxon>Fungi</taxon>
        <taxon>Dikarya</taxon>
        <taxon>Ascomycota</taxon>
        <taxon>Saccharomycotina</taxon>
        <taxon>Pichiomycetes</taxon>
        <taxon>Debaryomycetaceae</taxon>
        <taxon>Millerozyma</taxon>
    </lineage>
</organism>
<keyword evidence="2" id="KW-1185">Reference proteome</keyword>
<name>G8YSY8_PICSO</name>
<sequence>MYIYQEMDDMSDLDSQCDIMSELDPSHDDTALTGIRYNDISLQEEGFKNANFGEHERQYNMYSCAFDFSVVPFDRRTTSLERGAEKCFSPSEGFPSYVYHNKLLSNNPDRNRTANGCHIGAESSYYAKDVSNTYSSTFLRASSFEHLADNNASNAHIDKHLARRDDLLAPKSNGSVFCMAEHVEYVNKNNQRFVRKMSDIEMGFVPRKLHFDV</sequence>
<dbReference type="Proteomes" id="UP000005222">
    <property type="component" value="Chromosome B"/>
</dbReference>
<dbReference type="HOGENOM" id="CLU_1294849_0_0_1"/>
<evidence type="ECO:0000313" key="1">
    <source>
        <dbReference type="EMBL" id="CCE73039.1"/>
    </source>
</evidence>
<evidence type="ECO:0000313" key="2">
    <source>
        <dbReference type="Proteomes" id="UP000005222"/>
    </source>
</evidence>
<proteinExistence type="predicted"/>
<protein>
    <submittedName>
        <fullName evidence="1">Piso0_000050 protein</fullName>
    </submittedName>
</protein>
<gene>
    <name evidence="1" type="primary">Piso0_000050</name>
    <name evidence="1" type="ORF">GNLVRS01_PISO0B01101g</name>
</gene>
<dbReference type="InParanoid" id="G8YSY8"/>
<reference evidence="1 2" key="1">
    <citation type="journal article" date="2012" name="G3 (Bethesda)">
        <title>Pichia sorbitophila, an interspecies yeast hybrid reveals early steps of genome resolution following polyploidization.</title>
        <authorList>
            <person name="Leh Louis V."/>
            <person name="Despons L."/>
            <person name="Friedrich A."/>
            <person name="Martin T."/>
            <person name="Durrens P."/>
            <person name="Casaregola S."/>
            <person name="Neuveglise C."/>
            <person name="Fairhead C."/>
            <person name="Marck C."/>
            <person name="Cruz J.A."/>
            <person name="Straub M.L."/>
            <person name="Kugler V."/>
            <person name="Sacerdot C."/>
            <person name="Uzunov Z."/>
            <person name="Thierry A."/>
            <person name="Weiss S."/>
            <person name="Bleykasten C."/>
            <person name="De Montigny J."/>
            <person name="Jacques N."/>
            <person name="Jung P."/>
            <person name="Lemaire M."/>
            <person name="Mallet S."/>
            <person name="Morel G."/>
            <person name="Richard G.F."/>
            <person name="Sarkar A."/>
            <person name="Savel G."/>
            <person name="Schacherer J."/>
            <person name="Seret M.L."/>
            <person name="Talla E."/>
            <person name="Samson G."/>
            <person name="Jubin C."/>
            <person name="Poulain J."/>
            <person name="Vacherie B."/>
            <person name="Barbe V."/>
            <person name="Pelletier E."/>
            <person name="Sherman D.J."/>
            <person name="Westhof E."/>
            <person name="Weissenbach J."/>
            <person name="Baret P.V."/>
            <person name="Wincker P."/>
            <person name="Gaillardin C."/>
            <person name="Dujon B."/>
            <person name="Souciet J.L."/>
        </authorList>
    </citation>
    <scope>NUCLEOTIDE SEQUENCE [LARGE SCALE GENOMIC DNA]</scope>
    <source>
        <strain evidence="2">ATCC MYA-4447 / BCRC 22081 / CBS 7064 / NBRC 10061 / NRRL Y-12695</strain>
    </source>
</reference>
<accession>G8YSY8</accession>
<dbReference type="EMBL" id="FO082058">
    <property type="protein sequence ID" value="CCE73039.1"/>
    <property type="molecule type" value="Genomic_DNA"/>
</dbReference>
<dbReference type="AlphaFoldDB" id="G8YSY8"/>